<accession>A0A8J6P1Q6</accession>
<evidence type="ECO:0000256" key="1">
    <source>
        <dbReference type="ARBA" id="ARBA00023172"/>
    </source>
</evidence>
<reference evidence="3 4" key="1">
    <citation type="submission" date="2020-08" db="EMBL/GenBank/DDBJ databases">
        <title>Bridging the membrane lipid divide: bacteria of the FCB group superphylum have the potential to synthesize archaeal ether lipids.</title>
        <authorList>
            <person name="Villanueva L."/>
            <person name="Von Meijenfeldt F.A.B."/>
            <person name="Westbye A.B."/>
            <person name="Yadav S."/>
            <person name="Hopmans E.C."/>
            <person name="Dutilh B.E."/>
            <person name="Sinninghe Damste J.S."/>
        </authorList>
    </citation>
    <scope>NUCLEOTIDE SEQUENCE [LARGE SCALE GENOMIC DNA]</scope>
    <source>
        <strain evidence="3">NIOZ-UU17</strain>
    </source>
</reference>
<gene>
    <name evidence="3" type="ORF">H8D96_05115</name>
</gene>
<dbReference type="GO" id="GO:0015074">
    <property type="term" value="P:DNA integration"/>
    <property type="evidence" value="ECO:0007669"/>
    <property type="project" value="InterPro"/>
</dbReference>
<dbReference type="GO" id="GO:0003677">
    <property type="term" value="F:DNA binding"/>
    <property type="evidence" value="ECO:0007669"/>
    <property type="project" value="InterPro"/>
</dbReference>
<protein>
    <submittedName>
        <fullName evidence="3">Tyrosine-type recombinase/integrase</fullName>
    </submittedName>
</protein>
<dbReference type="SUPFAM" id="SSF56349">
    <property type="entry name" value="DNA breaking-rejoining enzymes"/>
    <property type="match status" value="1"/>
</dbReference>
<comment type="caution">
    <text evidence="3">The sequence shown here is derived from an EMBL/GenBank/DDBJ whole genome shotgun (WGS) entry which is preliminary data.</text>
</comment>
<feature type="non-terminal residue" evidence="3">
    <location>
        <position position="1"/>
    </location>
</feature>
<sequence length="99" mass="11521">LGIIRNSALCLLCRARHNRHACAVRMLLSGKSPSDIKNHLGHENINSTMLYLHMNLTQRRAVQKKFIEYTQSNLSHDPKIDELIDWENKKDVLEWLDSL</sequence>
<dbReference type="GO" id="GO:0006310">
    <property type="term" value="P:DNA recombination"/>
    <property type="evidence" value="ECO:0007669"/>
    <property type="project" value="UniProtKB-KW"/>
</dbReference>
<dbReference type="Gene3D" id="1.10.443.10">
    <property type="entry name" value="Intergrase catalytic core"/>
    <property type="match status" value="1"/>
</dbReference>
<dbReference type="EMBL" id="JACNIG010000127">
    <property type="protein sequence ID" value="MBC8431280.1"/>
    <property type="molecule type" value="Genomic_DNA"/>
</dbReference>
<dbReference type="InterPro" id="IPR013762">
    <property type="entry name" value="Integrase-like_cat_sf"/>
</dbReference>
<dbReference type="AlphaFoldDB" id="A0A8J6P1Q6"/>
<dbReference type="Proteomes" id="UP000605201">
    <property type="component" value="Unassembled WGS sequence"/>
</dbReference>
<dbReference type="Pfam" id="PF00589">
    <property type="entry name" value="Phage_integrase"/>
    <property type="match status" value="1"/>
</dbReference>
<proteinExistence type="predicted"/>
<dbReference type="InterPro" id="IPR002104">
    <property type="entry name" value="Integrase_catalytic"/>
</dbReference>
<dbReference type="InterPro" id="IPR011010">
    <property type="entry name" value="DNA_brk_join_enz"/>
</dbReference>
<name>A0A8J6P1Q6_9BACT</name>
<feature type="domain" description="Tyr recombinase" evidence="2">
    <location>
        <begin position="19"/>
        <end position="55"/>
    </location>
</feature>
<evidence type="ECO:0000313" key="3">
    <source>
        <dbReference type="EMBL" id="MBC8431280.1"/>
    </source>
</evidence>
<evidence type="ECO:0000259" key="2">
    <source>
        <dbReference type="Pfam" id="PF00589"/>
    </source>
</evidence>
<organism evidence="3 4">
    <name type="scientific">Candidatus Desulfatibia vada</name>
    <dbReference type="NCBI Taxonomy" id="2841696"/>
    <lineage>
        <taxon>Bacteria</taxon>
        <taxon>Pseudomonadati</taxon>
        <taxon>Thermodesulfobacteriota</taxon>
        <taxon>Desulfobacteria</taxon>
        <taxon>Desulfobacterales</taxon>
        <taxon>Desulfobacterales incertae sedis</taxon>
        <taxon>Candidatus Desulfatibia</taxon>
    </lineage>
</organism>
<evidence type="ECO:0000313" key="4">
    <source>
        <dbReference type="Proteomes" id="UP000605201"/>
    </source>
</evidence>
<keyword evidence="1" id="KW-0233">DNA recombination</keyword>